<dbReference type="Proteomes" id="UP001147746">
    <property type="component" value="Unassembled WGS sequence"/>
</dbReference>
<feature type="compositionally biased region" description="Basic and acidic residues" evidence="2">
    <location>
        <begin position="96"/>
        <end position="118"/>
    </location>
</feature>
<dbReference type="EMBL" id="JAPZBO010000010">
    <property type="protein sequence ID" value="KAJ5299446.1"/>
    <property type="molecule type" value="Genomic_DNA"/>
</dbReference>
<dbReference type="PANTHER" id="PTHR31996:SF2">
    <property type="entry name" value="COILED-COIL DOMAIN-CONTAINING PROTEIN 115"/>
    <property type="match status" value="1"/>
</dbReference>
<evidence type="ECO:0000256" key="1">
    <source>
        <dbReference type="ARBA" id="ARBA00093634"/>
    </source>
</evidence>
<sequence length="264" mass="29435">MAQIPTPPASRPGSEAPEAKLKPAEASSELLASLDALLEQYLHLLDRQQKLQSGLSKHLSSGFLALAHANYTCPPGRRYGRDYYDDRMKTNQKISIQRDQDVEEAEAKATKDSQHEADTPATSDLEYNFQIEPILNREGKEKMDDKDDADKSPIENEPTEALQPEDTAKNGSDAASATEDSRAVTETDKPAEEPKKPRKKFRSDDPIYWYGILVPLSLRNAQKSFTDGIQSQVPELAGTIVEMRALEQRITQVRANLGDLHCQE</sequence>
<dbReference type="AlphaFoldDB" id="A0A9W9PLT6"/>
<keyword evidence="4" id="KW-1185">Reference proteome</keyword>
<feature type="region of interest" description="Disordered" evidence="2">
    <location>
        <begin position="91"/>
        <end position="202"/>
    </location>
</feature>
<organism evidence="3 4">
    <name type="scientific">Penicillium atrosanguineum</name>
    <dbReference type="NCBI Taxonomy" id="1132637"/>
    <lineage>
        <taxon>Eukaryota</taxon>
        <taxon>Fungi</taxon>
        <taxon>Dikarya</taxon>
        <taxon>Ascomycota</taxon>
        <taxon>Pezizomycotina</taxon>
        <taxon>Eurotiomycetes</taxon>
        <taxon>Eurotiomycetidae</taxon>
        <taxon>Eurotiales</taxon>
        <taxon>Aspergillaceae</taxon>
        <taxon>Penicillium</taxon>
    </lineage>
</organism>
<name>A0A9W9PLT6_9EURO</name>
<gene>
    <name evidence="3" type="ORF">N7476_011003</name>
</gene>
<feature type="compositionally biased region" description="Basic and acidic residues" evidence="2">
    <location>
        <begin position="179"/>
        <end position="195"/>
    </location>
</feature>
<dbReference type="GO" id="GO:1990871">
    <property type="term" value="C:Vma12-Vma22 assembly complex"/>
    <property type="evidence" value="ECO:0007669"/>
    <property type="project" value="TreeGrafter"/>
</dbReference>
<feature type="compositionally biased region" description="Pro residues" evidence="2">
    <location>
        <begin position="1"/>
        <end position="10"/>
    </location>
</feature>
<evidence type="ECO:0000256" key="2">
    <source>
        <dbReference type="SAM" id="MobiDB-lite"/>
    </source>
</evidence>
<protein>
    <recommendedName>
        <fullName evidence="1">Vacuolar ATPase assembly protein VMA22</fullName>
    </recommendedName>
</protein>
<dbReference type="OrthoDB" id="408631at2759"/>
<accession>A0A9W9PLT6</accession>
<reference evidence="3" key="2">
    <citation type="journal article" date="2023" name="IMA Fungus">
        <title>Comparative genomic study of the Penicillium genus elucidates a diverse pangenome and 15 lateral gene transfer events.</title>
        <authorList>
            <person name="Petersen C."/>
            <person name="Sorensen T."/>
            <person name="Nielsen M.R."/>
            <person name="Sondergaard T.E."/>
            <person name="Sorensen J.L."/>
            <person name="Fitzpatrick D.A."/>
            <person name="Frisvad J.C."/>
            <person name="Nielsen K.L."/>
        </authorList>
    </citation>
    <scope>NUCLEOTIDE SEQUENCE</scope>
    <source>
        <strain evidence="3">IBT 21472</strain>
    </source>
</reference>
<dbReference type="Pfam" id="PF21730">
    <property type="entry name" value="Vma22_CCDC115"/>
    <property type="match status" value="2"/>
</dbReference>
<feature type="region of interest" description="Disordered" evidence="2">
    <location>
        <begin position="1"/>
        <end position="24"/>
    </location>
</feature>
<dbReference type="GO" id="GO:0070072">
    <property type="term" value="P:vacuolar proton-transporting V-type ATPase complex assembly"/>
    <property type="evidence" value="ECO:0007669"/>
    <property type="project" value="InterPro"/>
</dbReference>
<proteinExistence type="predicted"/>
<comment type="caution">
    <text evidence="3">The sequence shown here is derived from an EMBL/GenBank/DDBJ whole genome shotgun (WGS) entry which is preliminary data.</text>
</comment>
<evidence type="ECO:0000313" key="3">
    <source>
        <dbReference type="EMBL" id="KAJ5299446.1"/>
    </source>
</evidence>
<feature type="compositionally biased region" description="Basic and acidic residues" evidence="2">
    <location>
        <begin position="135"/>
        <end position="154"/>
    </location>
</feature>
<reference evidence="3" key="1">
    <citation type="submission" date="2022-12" db="EMBL/GenBank/DDBJ databases">
        <authorList>
            <person name="Petersen C."/>
        </authorList>
    </citation>
    <scope>NUCLEOTIDE SEQUENCE</scope>
    <source>
        <strain evidence="3">IBT 21472</strain>
    </source>
</reference>
<dbReference type="PANTHER" id="PTHR31996">
    <property type="entry name" value="COILED-COIL DOMAIN-CONTAINING PROTEIN 115"/>
    <property type="match status" value="1"/>
</dbReference>
<dbReference type="InterPro" id="IPR040357">
    <property type="entry name" value="Vma22/CCDC115"/>
</dbReference>
<dbReference type="GO" id="GO:0051082">
    <property type="term" value="F:unfolded protein binding"/>
    <property type="evidence" value="ECO:0007669"/>
    <property type="project" value="TreeGrafter"/>
</dbReference>
<evidence type="ECO:0000313" key="4">
    <source>
        <dbReference type="Proteomes" id="UP001147746"/>
    </source>
</evidence>